<protein>
    <recommendedName>
        <fullName evidence="1">DUF7345 domain-containing protein</fullName>
    </recommendedName>
</protein>
<comment type="caution">
    <text evidence="2">The sequence shown here is derived from an EMBL/GenBank/DDBJ whole genome shotgun (WGS) entry which is preliminary data.</text>
</comment>
<evidence type="ECO:0000313" key="2">
    <source>
        <dbReference type="EMBL" id="MCQ4332907.1"/>
    </source>
</evidence>
<keyword evidence="3" id="KW-1185">Reference proteome</keyword>
<dbReference type="RefSeq" id="WP_256028848.1">
    <property type="nucleotide sequence ID" value="NZ_JAHLKM010000004.1"/>
</dbReference>
<sequence length="225" mass="24254">MKLPVRALLVLCIVALFSGLSAGAVAAAEADDRPAGGQLVIELDTNGDADVVFTDEFDITDPQQRALFEELRENEEFRRAAAGQVRGSMQSVSERVAEDLDRELVIGEVTAETTVDGETGTVAYGFRWENLATLEDERIVLSEPFSTYTSLDRELVVVAPDGYELASVSPEPSRQEDAVARWPGLTEFGDGFEIVAAPAETHGDGSIAIGTAALLLSTLFFARER</sequence>
<dbReference type="InterPro" id="IPR055769">
    <property type="entry name" value="DUF7345"/>
</dbReference>
<evidence type="ECO:0000313" key="3">
    <source>
        <dbReference type="Proteomes" id="UP001139494"/>
    </source>
</evidence>
<dbReference type="EMBL" id="JAHLKM010000004">
    <property type="protein sequence ID" value="MCQ4332907.1"/>
    <property type="molecule type" value="Genomic_DNA"/>
</dbReference>
<reference evidence="2" key="1">
    <citation type="journal article" date="2023" name="Front. Microbiol.">
        <title>Genomic-based phylogenetic and metabolic analyses of the genus Natronomonas, and description of Natronomonas aquatica sp. nov.</title>
        <authorList>
            <person name="Garcia-Roldan A."/>
            <person name="Duran-Viseras A."/>
            <person name="de la Haba R.R."/>
            <person name="Corral P."/>
            <person name="Sanchez-Porro C."/>
            <person name="Ventosa A."/>
        </authorList>
    </citation>
    <scope>NUCLEOTIDE SEQUENCE</scope>
    <source>
        <strain evidence="2">F2-12</strain>
    </source>
</reference>
<accession>A0A9R1CSB4</accession>
<feature type="domain" description="DUF7345" evidence="1">
    <location>
        <begin position="41"/>
        <end position="163"/>
    </location>
</feature>
<organism evidence="2 3">
    <name type="scientific">Natronomonas aquatica</name>
    <dbReference type="NCBI Taxonomy" id="2841590"/>
    <lineage>
        <taxon>Archaea</taxon>
        <taxon>Methanobacteriati</taxon>
        <taxon>Methanobacteriota</taxon>
        <taxon>Stenosarchaea group</taxon>
        <taxon>Halobacteria</taxon>
        <taxon>Halobacteriales</taxon>
        <taxon>Natronomonadaceae</taxon>
        <taxon>Natronomonas</taxon>
    </lineage>
</organism>
<proteinExistence type="predicted"/>
<dbReference type="Proteomes" id="UP001139494">
    <property type="component" value="Unassembled WGS sequence"/>
</dbReference>
<gene>
    <name evidence="2" type="ORF">KM295_05225</name>
</gene>
<dbReference type="AlphaFoldDB" id="A0A9R1CSB4"/>
<dbReference type="Pfam" id="PF24036">
    <property type="entry name" value="DUF7345"/>
    <property type="match status" value="1"/>
</dbReference>
<evidence type="ECO:0000259" key="1">
    <source>
        <dbReference type="Pfam" id="PF24036"/>
    </source>
</evidence>
<name>A0A9R1CSB4_9EURY</name>